<dbReference type="CDD" id="cd01647">
    <property type="entry name" value="RT_LTR"/>
    <property type="match status" value="1"/>
</dbReference>
<reference evidence="2 3" key="1">
    <citation type="submission" date="2017-11" db="EMBL/GenBank/DDBJ databases">
        <title>De-novo sequencing of pomegranate (Punica granatum L.) genome.</title>
        <authorList>
            <person name="Akparov Z."/>
            <person name="Amiraslanov A."/>
            <person name="Hajiyeva S."/>
            <person name="Abbasov M."/>
            <person name="Kaur K."/>
            <person name="Hamwieh A."/>
            <person name="Solovyev V."/>
            <person name="Salamov A."/>
            <person name="Braich B."/>
            <person name="Kosarev P."/>
            <person name="Mahmoud A."/>
            <person name="Hajiyev E."/>
            <person name="Babayeva S."/>
            <person name="Izzatullayeva V."/>
            <person name="Mammadov A."/>
            <person name="Mammadov A."/>
            <person name="Sharifova S."/>
            <person name="Ojaghi J."/>
            <person name="Eynullazada K."/>
            <person name="Bayramov B."/>
            <person name="Abdulazimova A."/>
            <person name="Shahmuradov I."/>
        </authorList>
    </citation>
    <scope>NUCLEOTIDE SEQUENCE [LARGE SCALE GENOMIC DNA]</scope>
    <source>
        <strain evidence="3">cv. AG2017</strain>
        <tissue evidence="2">Leaf</tissue>
    </source>
</reference>
<dbReference type="AlphaFoldDB" id="A0A2I0KUY0"/>
<keyword evidence="3" id="KW-1185">Reference proteome</keyword>
<dbReference type="InterPro" id="IPR053134">
    <property type="entry name" value="RNA-dir_DNA_polymerase"/>
</dbReference>
<dbReference type="Gene3D" id="3.30.70.270">
    <property type="match status" value="2"/>
</dbReference>
<dbReference type="InterPro" id="IPR043128">
    <property type="entry name" value="Rev_trsase/Diguanyl_cyclase"/>
</dbReference>
<organism evidence="2 3">
    <name type="scientific">Punica granatum</name>
    <name type="common">Pomegranate</name>
    <dbReference type="NCBI Taxonomy" id="22663"/>
    <lineage>
        <taxon>Eukaryota</taxon>
        <taxon>Viridiplantae</taxon>
        <taxon>Streptophyta</taxon>
        <taxon>Embryophyta</taxon>
        <taxon>Tracheophyta</taxon>
        <taxon>Spermatophyta</taxon>
        <taxon>Magnoliopsida</taxon>
        <taxon>eudicotyledons</taxon>
        <taxon>Gunneridae</taxon>
        <taxon>Pentapetalae</taxon>
        <taxon>rosids</taxon>
        <taxon>malvids</taxon>
        <taxon>Myrtales</taxon>
        <taxon>Lythraceae</taxon>
        <taxon>Punica</taxon>
    </lineage>
</organism>
<dbReference type="PANTHER" id="PTHR24559:SF437">
    <property type="entry name" value="RNA-DIRECTED DNA POLYMERASE HOMOLOG"/>
    <property type="match status" value="1"/>
</dbReference>
<dbReference type="EMBL" id="PGOL01000332">
    <property type="protein sequence ID" value="PKI72278.1"/>
    <property type="molecule type" value="Genomic_DNA"/>
</dbReference>
<name>A0A2I0KUY0_PUNGR</name>
<evidence type="ECO:0000313" key="3">
    <source>
        <dbReference type="Proteomes" id="UP000233551"/>
    </source>
</evidence>
<feature type="domain" description="Reverse transcriptase" evidence="1">
    <location>
        <begin position="11"/>
        <end position="85"/>
    </location>
</feature>
<protein>
    <recommendedName>
        <fullName evidence="1">Reverse transcriptase domain-containing protein</fullName>
    </recommendedName>
</protein>
<dbReference type="Pfam" id="PF00078">
    <property type="entry name" value="RVT_1"/>
    <property type="match status" value="1"/>
</dbReference>
<dbReference type="InterPro" id="IPR000477">
    <property type="entry name" value="RT_dom"/>
</dbReference>
<dbReference type="Gene3D" id="3.10.10.10">
    <property type="entry name" value="HIV Type 1 Reverse Transcriptase, subunit A, domain 1"/>
    <property type="match status" value="1"/>
</dbReference>
<dbReference type="PANTHER" id="PTHR24559">
    <property type="entry name" value="TRANSPOSON TY3-I GAG-POL POLYPROTEIN"/>
    <property type="match status" value="1"/>
</dbReference>
<accession>A0A2I0KUY0</accession>
<evidence type="ECO:0000313" key="2">
    <source>
        <dbReference type="EMBL" id="PKI72278.1"/>
    </source>
</evidence>
<comment type="caution">
    <text evidence="2">The sequence shown here is derived from an EMBL/GenBank/DDBJ whole genome shotgun (WGS) entry which is preliminary data.</text>
</comment>
<proteinExistence type="predicted"/>
<dbReference type="Proteomes" id="UP000233551">
    <property type="component" value="Unassembled WGS sequence"/>
</dbReference>
<evidence type="ECO:0000259" key="1">
    <source>
        <dbReference type="Pfam" id="PF00078"/>
    </source>
</evidence>
<dbReference type="STRING" id="22663.A0A2I0KUY0"/>
<dbReference type="InterPro" id="IPR043502">
    <property type="entry name" value="DNA/RNA_pol_sf"/>
</dbReference>
<sequence>MSPCAVSVLLVPKKDGTWGMCVDCRAVNKIMVKYRHPIPRLDDILDELHSSTLFSKIDLKNKYHQIRMKDGDEWKMAFKTKHVLHAFIGKFMVVYFDDILVYSKSLNDRIHHLRRMLQTLRH</sequence>
<dbReference type="SUPFAM" id="SSF56672">
    <property type="entry name" value="DNA/RNA polymerases"/>
    <property type="match status" value="1"/>
</dbReference>
<gene>
    <name evidence="2" type="ORF">CRG98_007352</name>
</gene>